<accession>A0A9P8TXP8</accession>
<organism evidence="2 3">
    <name type="scientific">Trichoderma cornu-damae</name>
    <dbReference type="NCBI Taxonomy" id="654480"/>
    <lineage>
        <taxon>Eukaryota</taxon>
        <taxon>Fungi</taxon>
        <taxon>Dikarya</taxon>
        <taxon>Ascomycota</taxon>
        <taxon>Pezizomycotina</taxon>
        <taxon>Sordariomycetes</taxon>
        <taxon>Hypocreomycetidae</taxon>
        <taxon>Hypocreales</taxon>
        <taxon>Hypocreaceae</taxon>
        <taxon>Trichoderma</taxon>
    </lineage>
</organism>
<proteinExistence type="predicted"/>
<keyword evidence="1" id="KW-0812">Transmembrane</keyword>
<protein>
    <submittedName>
        <fullName evidence="2">Uncharacterized protein</fullName>
    </submittedName>
</protein>
<keyword evidence="3" id="KW-1185">Reference proteome</keyword>
<feature type="transmembrane region" description="Helical" evidence="1">
    <location>
        <begin position="136"/>
        <end position="154"/>
    </location>
</feature>
<gene>
    <name evidence="2" type="ORF">Trco_004615</name>
</gene>
<dbReference type="Proteomes" id="UP000827724">
    <property type="component" value="Unassembled WGS sequence"/>
</dbReference>
<comment type="caution">
    <text evidence="2">The sequence shown here is derived from an EMBL/GenBank/DDBJ whole genome shotgun (WGS) entry which is preliminary data.</text>
</comment>
<feature type="transmembrane region" description="Helical" evidence="1">
    <location>
        <begin position="105"/>
        <end position="124"/>
    </location>
</feature>
<keyword evidence="1" id="KW-0472">Membrane</keyword>
<reference evidence="2" key="1">
    <citation type="submission" date="2021-08" db="EMBL/GenBank/DDBJ databases">
        <title>Chromosome-Level Trichoderma cornu-damae using Hi-C Data.</title>
        <authorList>
            <person name="Kim C.S."/>
        </authorList>
    </citation>
    <scope>NUCLEOTIDE SEQUENCE</scope>
    <source>
        <strain evidence="2">KA19-0412C</strain>
    </source>
</reference>
<evidence type="ECO:0000256" key="1">
    <source>
        <dbReference type="SAM" id="Phobius"/>
    </source>
</evidence>
<sequence length="181" mass="21009">MVYENITEDISEFFETYPPQYSDSDGYFLLTDSNTDMFFNIVDSLLTTMENSVFQTFEVDLEGEFVKESREGGCKEESQSNSEFNTQVNDKTWSRYNLIWPMIRTIIYLLLALAMGLVALLNLNEEKLESYLNTPWLLPTLCIVWALVLLHTRIHHDAPLFFSKHSPMPLRRGSREAKSSD</sequence>
<name>A0A9P8TXP8_9HYPO</name>
<keyword evidence="1" id="KW-1133">Transmembrane helix</keyword>
<dbReference type="AlphaFoldDB" id="A0A9P8TXP8"/>
<evidence type="ECO:0000313" key="2">
    <source>
        <dbReference type="EMBL" id="KAH6608302.1"/>
    </source>
</evidence>
<evidence type="ECO:0000313" key="3">
    <source>
        <dbReference type="Proteomes" id="UP000827724"/>
    </source>
</evidence>
<dbReference type="EMBL" id="JAIWOZ010000003">
    <property type="protein sequence ID" value="KAH6608302.1"/>
    <property type="molecule type" value="Genomic_DNA"/>
</dbReference>